<sequence length="173" mass="19613">MLNLLPKETCQCPSTTQCYHILAAKMFLGDETDNKPRVVNLRLLSKRNLKRNDKKSGRKKPRANDYDNTEVLPAPDSEIVENNDMPETPGKQSSTTETPKSKKKNKFKCKEQDMNTCDTPKQGKKLRFSEDGDEIQIISPSVSPKSTCRLPMKKRKLTTDAKSTNHTIFGLQL</sequence>
<accession>A0A6J8CP88</accession>
<proteinExistence type="predicted"/>
<dbReference type="OrthoDB" id="10560393at2759"/>
<gene>
    <name evidence="2" type="ORF">MCOR_31406</name>
</gene>
<dbReference type="AlphaFoldDB" id="A0A6J8CP88"/>
<evidence type="ECO:0008006" key="4">
    <source>
        <dbReference type="Google" id="ProtNLM"/>
    </source>
</evidence>
<reference evidence="2 3" key="1">
    <citation type="submission" date="2020-06" db="EMBL/GenBank/DDBJ databases">
        <authorList>
            <person name="Li R."/>
            <person name="Bekaert M."/>
        </authorList>
    </citation>
    <scope>NUCLEOTIDE SEQUENCE [LARGE SCALE GENOMIC DNA]</scope>
    <source>
        <strain evidence="3">wild</strain>
    </source>
</reference>
<feature type="region of interest" description="Disordered" evidence="1">
    <location>
        <begin position="49"/>
        <end position="124"/>
    </location>
</feature>
<name>A0A6J8CP88_MYTCO</name>
<evidence type="ECO:0000313" key="3">
    <source>
        <dbReference type="Proteomes" id="UP000507470"/>
    </source>
</evidence>
<dbReference type="Proteomes" id="UP000507470">
    <property type="component" value="Unassembled WGS sequence"/>
</dbReference>
<organism evidence="2 3">
    <name type="scientific">Mytilus coruscus</name>
    <name type="common">Sea mussel</name>
    <dbReference type="NCBI Taxonomy" id="42192"/>
    <lineage>
        <taxon>Eukaryota</taxon>
        <taxon>Metazoa</taxon>
        <taxon>Spiralia</taxon>
        <taxon>Lophotrochozoa</taxon>
        <taxon>Mollusca</taxon>
        <taxon>Bivalvia</taxon>
        <taxon>Autobranchia</taxon>
        <taxon>Pteriomorphia</taxon>
        <taxon>Mytilida</taxon>
        <taxon>Mytiloidea</taxon>
        <taxon>Mytilidae</taxon>
        <taxon>Mytilinae</taxon>
        <taxon>Mytilus</taxon>
    </lineage>
</organism>
<dbReference type="EMBL" id="CACVKT020005662">
    <property type="protein sequence ID" value="CAC5396904.1"/>
    <property type="molecule type" value="Genomic_DNA"/>
</dbReference>
<evidence type="ECO:0000313" key="2">
    <source>
        <dbReference type="EMBL" id="CAC5396904.1"/>
    </source>
</evidence>
<evidence type="ECO:0000256" key="1">
    <source>
        <dbReference type="SAM" id="MobiDB-lite"/>
    </source>
</evidence>
<keyword evidence="3" id="KW-1185">Reference proteome</keyword>
<protein>
    <recommendedName>
        <fullName evidence="4">SWIM-type domain-containing protein</fullName>
    </recommendedName>
</protein>